<feature type="domain" description="Tyrosine-protein phosphatase" evidence="4">
    <location>
        <begin position="446"/>
        <end position="663"/>
    </location>
</feature>
<dbReference type="GO" id="GO:0004725">
    <property type="term" value="F:protein tyrosine phosphatase activity"/>
    <property type="evidence" value="ECO:0007669"/>
    <property type="project" value="InterPro"/>
</dbReference>
<dbReference type="AlphaFoldDB" id="A0A8S1GX10"/>
<dbReference type="InterPro" id="IPR003595">
    <property type="entry name" value="Tyr_Pase_cat"/>
</dbReference>
<comment type="caution">
    <text evidence="6">The sequence shown here is derived from an EMBL/GenBank/DDBJ whole genome shotgun (WGS) entry which is preliminary data.</text>
</comment>
<dbReference type="SUPFAM" id="SSF52799">
    <property type="entry name" value="(Phosphotyrosine protein) phosphatases II"/>
    <property type="match status" value="1"/>
</dbReference>
<evidence type="ECO:0000256" key="2">
    <source>
        <dbReference type="ARBA" id="ARBA00023264"/>
    </source>
</evidence>
<dbReference type="GO" id="GO:0004103">
    <property type="term" value="F:choline kinase activity"/>
    <property type="evidence" value="ECO:0007669"/>
    <property type="project" value="TreeGrafter"/>
</dbReference>
<dbReference type="SMART" id="SM00194">
    <property type="entry name" value="PTPc"/>
    <property type="match status" value="1"/>
</dbReference>
<comment type="similarity">
    <text evidence="3">Belongs to the choline/ethanolamine kinase family.</text>
</comment>
<dbReference type="Pfam" id="PF00102">
    <property type="entry name" value="Y_phosphatase"/>
    <property type="match status" value="1"/>
</dbReference>
<keyword evidence="7" id="KW-1185">Reference proteome</keyword>
<dbReference type="PROSITE" id="PS50055">
    <property type="entry name" value="TYR_PHOSPHATASE_PTP"/>
    <property type="match status" value="1"/>
</dbReference>
<dbReference type="InterPro" id="IPR011009">
    <property type="entry name" value="Kinase-like_dom_sf"/>
</dbReference>
<keyword evidence="2" id="KW-1208">Phospholipid metabolism</keyword>
<dbReference type="CDD" id="cd00047">
    <property type="entry name" value="PTPc"/>
    <property type="match status" value="1"/>
</dbReference>
<evidence type="ECO:0000256" key="3">
    <source>
        <dbReference type="ARBA" id="ARBA00038211"/>
    </source>
</evidence>
<dbReference type="Proteomes" id="UP000835052">
    <property type="component" value="Unassembled WGS sequence"/>
</dbReference>
<name>A0A8S1GX10_9PELO</name>
<protein>
    <submittedName>
        <fullName evidence="6">Uncharacterized protein</fullName>
    </submittedName>
</protein>
<dbReference type="OrthoDB" id="5843820at2759"/>
<dbReference type="SUPFAM" id="SSF56112">
    <property type="entry name" value="Protein kinase-like (PK-like)"/>
    <property type="match status" value="1"/>
</dbReference>
<dbReference type="GO" id="GO:0004305">
    <property type="term" value="F:ethanolamine kinase activity"/>
    <property type="evidence" value="ECO:0007669"/>
    <property type="project" value="TreeGrafter"/>
</dbReference>
<accession>A0A8S1GX10</accession>
<dbReference type="Gene3D" id="3.30.200.20">
    <property type="entry name" value="Phosphorylase Kinase, domain 1"/>
    <property type="match status" value="1"/>
</dbReference>
<dbReference type="GO" id="GO:0005737">
    <property type="term" value="C:cytoplasm"/>
    <property type="evidence" value="ECO:0007669"/>
    <property type="project" value="TreeGrafter"/>
</dbReference>
<dbReference type="Pfam" id="PF01633">
    <property type="entry name" value="Choline_kinase"/>
    <property type="match status" value="1"/>
</dbReference>
<proteinExistence type="inferred from homology"/>
<sequence>MDEESNLQKSLKEIFKNNDVSSHILKEQARIICSTFLGGVWSKVSAEKISIRAITGGLSNLLYLVELPKASLSVGIEPKSVLLRIHCLESDPVQTFVETMSFSILSERSLGPKLYGFFDGGRIEEFIKSKTLLCDDISKPEYAKLIGIHFSRFHTLEIPISKEPRLIFFMRSFLQSLKKTETGQKPISLILSQVELHTDQYPSQVTLADLEKEIDLLEEFYKKGTWPVVFTHNDLHEGNILQKSEFDIRSDGVYDVQGRKVDEDPLVFVDFEWCCYNYRGFDLAHQVVEYAFDYTNPEPPYYKIYQDRFEWKDVRRTLCSSYINKLYEMSETAMTARLLLSGDKEKDTEALLEEVELFVPASHLLWGIWNMADLHWTLGGAVVLPTSGNRVSTRSTRKKKSSIITPKKLIENLQSKTPSKKLEEGILEIYKDMRKESASFFNYFKPANKDKNAKSNVWLFDSSRVILAEAPDYYHASFVDGYARSSQYILAQAPFNLTTQKDFFRMVFQNKVEVIVILDGSEEIAKLIQPKPEGKFGSFNVKVLDEKSGENLKTSTLAVGNSKVKVYTLKWTSDMDLPGNLLAAHDIFRGDVGWDIGGPMLFVCKDGVTRCGLFTLLDTESQRIKTKQRVRLGDTVRCIRNSRSHAFDVYENFELAINLIIELCKRKKDI</sequence>
<dbReference type="PROSITE" id="PS50056">
    <property type="entry name" value="TYR_PHOSPHATASE_2"/>
    <property type="match status" value="1"/>
</dbReference>
<dbReference type="GO" id="GO:0006646">
    <property type="term" value="P:phosphatidylethanolamine biosynthetic process"/>
    <property type="evidence" value="ECO:0007669"/>
    <property type="project" value="TreeGrafter"/>
</dbReference>
<dbReference type="Gene3D" id="3.90.1200.10">
    <property type="match status" value="1"/>
</dbReference>
<dbReference type="EMBL" id="CAJGYM010000007">
    <property type="protein sequence ID" value="CAD6187947.1"/>
    <property type="molecule type" value="Genomic_DNA"/>
</dbReference>
<dbReference type="Gene3D" id="3.90.190.10">
    <property type="entry name" value="Protein tyrosine phosphatase superfamily"/>
    <property type="match status" value="1"/>
</dbReference>
<reference evidence="6" key="1">
    <citation type="submission" date="2020-10" db="EMBL/GenBank/DDBJ databases">
        <authorList>
            <person name="Kikuchi T."/>
        </authorList>
    </citation>
    <scope>NUCLEOTIDE SEQUENCE</scope>
    <source>
        <strain evidence="6">NKZ352</strain>
    </source>
</reference>
<evidence type="ECO:0000259" key="5">
    <source>
        <dbReference type="PROSITE" id="PS50056"/>
    </source>
</evidence>
<evidence type="ECO:0000313" key="7">
    <source>
        <dbReference type="Proteomes" id="UP000835052"/>
    </source>
</evidence>
<dbReference type="PANTHER" id="PTHR22603">
    <property type="entry name" value="CHOLINE/ETHANOALAMINE KINASE"/>
    <property type="match status" value="1"/>
</dbReference>
<keyword evidence="1" id="KW-0444">Lipid biosynthesis</keyword>
<evidence type="ECO:0000313" key="6">
    <source>
        <dbReference type="EMBL" id="CAD6187947.1"/>
    </source>
</evidence>
<dbReference type="SMART" id="SM00404">
    <property type="entry name" value="PTPc_motif"/>
    <property type="match status" value="1"/>
</dbReference>
<gene>
    <name evidence="6" type="ORF">CAUJ_LOCUS3866</name>
</gene>
<keyword evidence="1" id="KW-0594">Phospholipid biosynthesis</keyword>
<dbReference type="InterPro" id="IPR000387">
    <property type="entry name" value="Tyr_Pase_dom"/>
</dbReference>
<evidence type="ECO:0000256" key="1">
    <source>
        <dbReference type="ARBA" id="ARBA00023209"/>
    </source>
</evidence>
<feature type="domain" description="Tyrosine specific protein phosphatases" evidence="5">
    <location>
        <begin position="597"/>
        <end position="654"/>
    </location>
</feature>
<organism evidence="6 7">
    <name type="scientific">Caenorhabditis auriculariae</name>
    <dbReference type="NCBI Taxonomy" id="2777116"/>
    <lineage>
        <taxon>Eukaryota</taxon>
        <taxon>Metazoa</taxon>
        <taxon>Ecdysozoa</taxon>
        <taxon>Nematoda</taxon>
        <taxon>Chromadorea</taxon>
        <taxon>Rhabditida</taxon>
        <taxon>Rhabditina</taxon>
        <taxon>Rhabditomorpha</taxon>
        <taxon>Rhabditoidea</taxon>
        <taxon>Rhabditidae</taxon>
        <taxon>Peloderinae</taxon>
        <taxon>Caenorhabditis</taxon>
    </lineage>
</organism>
<dbReference type="InterPro" id="IPR000242">
    <property type="entry name" value="PTP_cat"/>
</dbReference>
<keyword evidence="1" id="KW-0443">Lipid metabolism</keyword>
<evidence type="ECO:0000259" key="4">
    <source>
        <dbReference type="PROSITE" id="PS50055"/>
    </source>
</evidence>
<dbReference type="InterPro" id="IPR029021">
    <property type="entry name" value="Prot-tyrosine_phosphatase-like"/>
</dbReference>
<dbReference type="PANTHER" id="PTHR22603:SF93">
    <property type="entry name" value="RE24176P"/>
    <property type="match status" value="1"/>
</dbReference>